<comment type="caution">
    <text evidence="1">The sequence shown here is derived from an EMBL/GenBank/DDBJ whole genome shotgun (WGS) entry which is preliminary data.</text>
</comment>
<dbReference type="EMBL" id="WOAA01000025">
    <property type="protein sequence ID" value="MUG68372.1"/>
    <property type="molecule type" value="Genomic_DNA"/>
</dbReference>
<dbReference type="InterPro" id="IPR007833">
    <property type="entry name" value="Capsule_polysaccharide_synth"/>
</dbReference>
<protein>
    <submittedName>
        <fullName evidence="1">Capsular polysaccharide biosynthesis protein</fullName>
    </submittedName>
</protein>
<evidence type="ECO:0000313" key="2">
    <source>
        <dbReference type="Proteomes" id="UP000435177"/>
    </source>
</evidence>
<accession>A0ABW9T5I9</accession>
<dbReference type="Proteomes" id="UP000435177">
    <property type="component" value="Unassembled WGS sequence"/>
</dbReference>
<gene>
    <name evidence="1" type="ORF">GNP94_20570</name>
</gene>
<dbReference type="Pfam" id="PF05159">
    <property type="entry name" value="Capsule_synth"/>
    <property type="match status" value="2"/>
</dbReference>
<evidence type="ECO:0000313" key="1">
    <source>
        <dbReference type="EMBL" id="MUG68372.1"/>
    </source>
</evidence>
<dbReference type="CDD" id="cd16439">
    <property type="entry name" value="beta_Kdo_transferase_KpsC_2"/>
    <property type="match status" value="1"/>
</dbReference>
<reference evidence="1 2" key="1">
    <citation type="submission" date="2019-11" db="EMBL/GenBank/DDBJ databases">
        <title>Draft genome sequences of five Paenibacillus species of dairy origin.</title>
        <authorList>
            <person name="Olajide A.M."/>
            <person name="Chen S."/>
            <person name="Lapointe G."/>
        </authorList>
    </citation>
    <scope>NUCLEOTIDE SEQUENCE [LARGE SCALE GENOMIC DNA]</scope>
    <source>
        <strain evidence="1 2">3CS1</strain>
    </source>
</reference>
<dbReference type="RefSeq" id="WP_155618860.1">
    <property type="nucleotide sequence ID" value="NZ_WOAA01000025.1"/>
</dbReference>
<proteinExistence type="predicted"/>
<organism evidence="1 2">
    <name type="scientific">Paenibacillus campinasensis</name>
    <dbReference type="NCBI Taxonomy" id="66347"/>
    <lineage>
        <taxon>Bacteria</taxon>
        <taxon>Bacillati</taxon>
        <taxon>Bacillota</taxon>
        <taxon>Bacilli</taxon>
        <taxon>Bacillales</taxon>
        <taxon>Paenibacillaceae</taxon>
        <taxon>Paenibacillus</taxon>
    </lineage>
</organism>
<keyword evidence="2" id="KW-1185">Reference proteome</keyword>
<name>A0ABW9T5I9_9BACL</name>
<sequence>MIGIYSEGIASIPFLESFLQDTVILNPTNMNNITQIAGWGRKPSAQKAIEKARKHNLPYLSLEDGFIRSIELGVKSRRTFSLIADPIGIYYDSTAPSQLEEYLNQDIFDEGLINESRECLEYIKMNKISKYNHAQESFTVKKNTKENILMVDQTFNDMSVSLGLADASTFQYMYDYTLEQYPEANIYIKLHPDVIAGKKQGYLAQIASPDRVQFITSSINPIDLLQQMDRVMVVTSQLGFEALMLNKQVCCFGLPFYASWGLTRDQIVCDRREKNRSVEEIFAAAYLRYPKYIRPDTGILGSLMDVLTFINKSKSLGEIQTKYYFHNIPKWKRNFLRPFFDGENTDISFESPKMSLLQRNDSKDNKFVVWSYSNDIKIPQESIVRVEDGFYRSVGLGSNFHEPWSLIIDDIGMYFNPQEPSKLENILNYKEFDDRDIRAAKSIKDFIINNDLTKYNVDYNSNFNIDNINNRKVIFVPGQVEDDASIVYGCTGEIKKLEDLLEHIRKKHPDAFILYKPHPDVVLKNRSGMLKSELYDRIETKASILQCIQIADEVHTLTSQAGFDGLLRGKIVYTYGGPFYAGWGLTIDTQTFSRRKRSLTLEQLIAGTLIYYTKYYNRDLRHQTDCLSTLRKLKEMKKGYSYIDRLLDTNKGRWIRRFKLLTEETLRRDK</sequence>
<dbReference type="CDD" id="cd16440">
    <property type="entry name" value="beta_Kdo_transferase_KpsC_1"/>
    <property type="match status" value="1"/>
</dbReference>